<evidence type="ECO:0000313" key="3">
    <source>
        <dbReference type="EMBL" id="PIK45028.1"/>
    </source>
</evidence>
<dbReference type="EMBL" id="MRZV01000739">
    <property type="protein sequence ID" value="PIK45028.1"/>
    <property type="molecule type" value="Genomic_DNA"/>
</dbReference>
<feature type="compositionally biased region" description="Basic and acidic residues" evidence="1">
    <location>
        <begin position="396"/>
        <end position="407"/>
    </location>
</feature>
<accession>A0A2G8KAJ2</accession>
<reference evidence="3 4" key="1">
    <citation type="journal article" date="2017" name="PLoS Biol.">
        <title>The sea cucumber genome provides insights into morphological evolution and visceral regeneration.</title>
        <authorList>
            <person name="Zhang X."/>
            <person name="Sun L."/>
            <person name="Yuan J."/>
            <person name="Sun Y."/>
            <person name="Gao Y."/>
            <person name="Zhang L."/>
            <person name="Li S."/>
            <person name="Dai H."/>
            <person name="Hamel J.F."/>
            <person name="Liu C."/>
            <person name="Yu Y."/>
            <person name="Liu S."/>
            <person name="Lin W."/>
            <person name="Guo K."/>
            <person name="Jin S."/>
            <person name="Xu P."/>
            <person name="Storey K.B."/>
            <person name="Huan P."/>
            <person name="Zhang T."/>
            <person name="Zhou Y."/>
            <person name="Zhang J."/>
            <person name="Lin C."/>
            <person name="Li X."/>
            <person name="Xing L."/>
            <person name="Huo D."/>
            <person name="Sun M."/>
            <person name="Wang L."/>
            <person name="Mercier A."/>
            <person name="Li F."/>
            <person name="Yang H."/>
            <person name="Xiang J."/>
        </authorList>
    </citation>
    <scope>NUCLEOTIDE SEQUENCE [LARGE SCALE GENOMIC DNA]</scope>
    <source>
        <strain evidence="3">Shaxun</strain>
        <tissue evidence="3">Muscle</tissue>
    </source>
</reference>
<keyword evidence="2" id="KW-0472">Membrane</keyword>
<organism evidence="3 4">
    <name type="scientific">Stichopus japonicus</name>
    <name type="common">Sea cucumber</name>
    <dbReference type="NCBI Taxonomy" id="307972"/>
    <lineage>
        <taxon>Eukaryota</taxon>
        <taxon>Metazoa</taxon>
        <taxon>Echinodermata</taxon>
        <taxon>Eleutherozoa</taxon>
        <taxon>Echinozoa</taxon>
        <taxon>Holothuroidea</taxon>
        <taxon>Aspidochirotacea</taxon>
        <taxon>Aspidochirotida</taxon>
        <taxon>Stichopodidae</taxon>
        <taxon>Apostichopus</taxon>
    </lineage>
</organism>
<comment type="caution">
    <text evidence="3">The sequence shown here is derived from an EMBL/GenBank/DDBJ whole genome shotgun (WGS) entry which is preliminary data.</text>
</comment>
<evidence type="ECO:0000256" key="2">
    <source>
        <dbReference type="SAM" id="Phobius"/>
    </source>
</evidence>
<feature type="region of interest" description="Disordered" evidence="1">
    <location>
        <begin position="290"/>
        <end position="312"/>
    </location>
</feature>
<keyword evidence="2" id="KW-0812">Transmembrane</keyword>
<protein>
    <submittedName>
        <fullName evidence="3">Uncharacterized protein</fullName>
    </submittedName>
</protein>
<feature type="transmembrane region" description="Helical" evidence="2">
    <location>
        <begin position="254"/>
        <end position="281"/>
    </location>
</feature>
<keyword evidence="4" id="KW-1185">Reference proteome</keyword>
<sequence length="459" mass="50877">MDGEYNEVVFVSETDITLRCSYTGNLTVDTVAIIDQNGNIVTEEIKTICAEYRINTAAMTEGGMYKCNVTSTYMDGREVTEVATLDLNVKFDTSPRCFRNGTVGEPYKPGDWILLSCYCREMDMCAWLSTVEGSGRADFLTPLDEMVIHKGKAIRRAIVHYTSSTDPNTRYVCFSGSAETDRCAIGSESESPNDNIMNSMETVTSTDICSPTTTESMSKEGIFLDSMTSKATERDTNRVNMDNSVLQNTNNMSYIVFVISGSVVTLLTVVIVILTVFILCGGRNKRDQKARVENMTRNNTHNEDNKANRNTPHYNDAFIHISPSVVIDDNCNGSTDDSHTYDSPPMNIMNAVVTSVPDETYGELESTKLPDVTKTGSAKRSRDDDSGKVHFVASDFQRRPTPSERRNRGSGLDNNDDEEDISMLYAKIDKSKRKSTLLGSRPTTVCGDDVNDVYAKVDN</sequence>
<feature type="compositionally biased region" description="Basic and acidic residues" evidence="1">
    <location>
        <begin position="290"/>
        <end position="307"/>
    </location>
</feature>
<dbReference type="Proteomes" id="UP000230750">
    <property type="component" value="Unassembled WGS sequence"/>
</dbReference>
<gene>
    <name evidence="3" type="ORF">BSL78_18120</name>
</gene>
<name>A0A2G8KAJ2_STIJA</name>
<keyword evidence="2" id="KW-1133">Transmembrane helix</keyword>
<evidence type="ECO:0000256" key="1">
    <source>
        <dbReference type="SAM" id="MobiDB-lite"/>
    </source>
</evidence>
<evidence type="ECO:0000313" key="4">
    <source>
        <dbReference type="Proteomes" id="UP000230750"/>
    </source>
</evidence>
<dbReference type="AlphaFoldDB" id="A0A2G8KAJ2"/>
<feature type="region of interest" description="Disordered" evidence="1">
    <location>
        <begin position="361"/>
        <end position="420"/>
    </location>
</feature>
<proteinExistence type="predicted"/>